<dbReference type="Pfam" id="PF13807">
    <property type="entry name" value="GNVR"/>
    <property type="match status" value="1"/>
</dbReference>
<dbReference type="InterPro" id="IPR003856">
    <property type="entry name" value="LPS_length_determ_N"/>
</dbReference>
<name>A0A1I5QG32_9BACI</name>
<dbReference type="InterPro" id="IPR032807">
    <property type="entry name" value="GNVR"/>
</dbReference>
<evidence type="ECO:0000313" key="12">
    <source>
        <dbReference type="Proteomes" id="UP000242243"/>
    </source>
</evidence>
<evidence type="ECO:0000313" key="11">
    <source>
        <dbReference type="EMBL" id="SFP45192.1"/>
    </source>
</evidence>
<feature type="domain" description="Tyrosine-protein kinase G-rich" evidence="9">
    <location>
        <begin position="235"/>
        <end position="301"/>
    </location>
</feature>
<proteinExistence type="inferred from homology"/>
<dbReference type="Proteomes" id="UP000321547">
    <property type="component" value="Unassembled WGS sequence"/>
</dbReference>
<evidence type="ECO:0000259" key="9">
    <source>
        <dbReference type="Pfam" id="PF13807"/>
    </source>
</evidence>
<evidence type="ECO:0000259" key="8">
    <source>
        <dbReference type="Pfam" id="PF02706"/>
    </source>
</evidence>
<dbReference type="InterPro" id="IPR050445">
    <property type="entry name" value="Bact_polysacc_biosynth/exp"/>
</dbReference>
<dbReference type="EMBL" id="BJWI01000024">
    <property type="protein sequence ID" value="GEM02123.1"/>
    <property type="molecule type" value="Genomic_DNA"/>
</dbReference>
<evidence type="ECO:0000256" key="5">
    <source>
        <dbReference type="ARBA" id="ARBA00022989"/>
    </source>
</evidence>
<evidence type="ECO:0000256" key="4">
    <source>
        <dbReference type="ARBA" id="ARBA00022692"/>
    </source>
</evidence>
<feature type="transmembrane region" description="Helical" evidence="7">
    <location>
        <begin position="20"/>
        <end position="40"/>
    </location>
</feature>
<dbReference type="RefSeq" id="WP_159430153.1">
    <property type="nucleotide sequence ID" value="NZ_BJWI01000024.1"/>
</dbReference>
<sequence>MEEEISLKELLQAIIKGKVLIGIITAMAVLIAAGYSYFLVDPVYEGRTIIGFNKVSTAPQNVQPLIDELTTIQNFENVLTSPESVVPVIEKLSIDRTYNSLTNQIEMSRLNEGEEHLEIKFTSSDQTEIESVLSELVLQTKVQLGKALSNRFDLLIDEYERQMLEEEKNIDQAVAAFNNLNAHEKLPTLMLVNENTSGNQYLLDVSEAYLEEFRLLDKTLQAEYNKALDKIDKHTELYNFYSGKLDEVNSVKDMSIIDVKVNTVTAPRATIDPISPNKLLNIAIGLVLGLMIGVFVVLFKNYWNDEA</sequence>
<reference evidence="10 13" key="2">
    <citation type="submission" date="2019-07" db="EMBL/GenBank/DDBJ databases">
        <title>Whole genome shotgun sequence of Halolactibacillus halophilus NBRC 100868.</title>
        <authorList>
            <person name="Hosoyama A."/>
            <person name="Uohara A."/>
            <person name="Ohji S."/>
            <person name="Ichikawa N."/>
        </authorList>
    </citation>
    <scope>NUCLEOTIDE SEQUENCE [LARGE SCALE GENOMIC DNA]</scope>
    <source>
        <strain evidence="10 13">NBRC 100868</strain>
    </source>
</reference>
<keyword evidence="11" id="KW-0808">Transferase</keyword>
<dbReference type="Proteomes" id="UP000242243">
    <property type="component" value="Unassembled WGS sequence"/>
</dbReference>
<evidence type="ECO:0000256" key="2">
    <source>
        <dbReference type="ARBA" id="ARBA00006683"/>
    </source>
</evidence>
<evidence type="ECO:0000256" key="7">
    <source>
        <dbReference type="SAM" id="Phobius"/>
    </source>
</evidence>
<reference evidence="11 12" key="1">
    <citation type="submission" date="2016-10" db="EMBL/GenBank/DDBJ databases">
        <authorList>
            <person name="de Groot N.N."/>
        </authorList>
    </citation>
    <scope>NUCLEOTIDE SEQUENCE [LARGE SCALE GENOMIC DNA]</scope>
    <source>
        <strain evidence="11 12">DSM 17073</strain>
    </source>
</reference>
<comment type="similarity">
    <text evidence="2">Belongs to the CpsC/CapA family.</text>
</comment>
<dbReference type="EMBL" id="FOXC01000021">
    <property type="protein sequence ID" value="SFP45192.1"/>
    <property type="molecule type" value="Genomic_DNA"/>
</dbReference>
<organism evidence="11 12">
    <name type="scientific">Halolactibacillus halophilus</name>
    <dbReference type="NCBI Taxonomy" id="306540"/>
    <lineage>
        <taxon>Bacteria</taxon>
        <taxon>Bacillati</taxon>
        <taxon>Bacillota</taxon>
        <taxon>Bacilli</taxon>
        <taxon>Bacillales</taxon>
        <taxon>Bacillaceae</taxon>
        <taxon>Halolactibacillus</taxon>
    </lineage>
</organism>
<dbReference type="PANTHER" id="PTHR32309:SF13">
    <property type="entry name" value="FERRIC ENTEROBACTIN TRANSPORT PROTEIN FEPE"/>
    <property type="match status" value="1"/>
</dbReference>
<evidence type="ECO:0000256" key="6">
    <source>
        <dbReference type="ARBA" id="ARBA00023136"/>
    </source>
</evidence>
<dbReference type="Pfam" id="PF02706">
    <property type="entry name" value="Wzz"/>
    <property type="match status" value="1"/>
</dbReference>
<dbReference type="GO" id="GO:0004713">
    <property type="term" value="F:protein tyrosine kinase activity"/>
    <property type="evidence" value="ECO:0007669"/>
    <property type="project" value="TreeGrafter"/>
</dbReference>
<accession>A0A1I5QG32</accession>
<dbReference type="GO" id="GO:0005886">
    <property type="term" value="C:plasma membrane"/>
    <property type="evidence" value="ECO:0007669"/>
    <property type="project" value="UniProtKB-SubCell"/>
</dbReference>
<evidence type="ECO:0000313" key="10">
    <source>
        <dbReference type="EMBL" id="GEM02123.1"/>
    </source>
</evidence>
<evidence type="ECO:0000256" key="1">
    <source>
        <dbReference type="ARBA" id="ARBA00004651"/>
    </source>
</evidence>
<dbReference type="STRING" id="306540.SAMN05421839_12131"/>
<dbReference type="OrthoDB" id="2854392at2"/>
<dbReference type="PANTHER" id="PTHR32309">
    <property type="entry name" value="TYROSINE-PROTEIN KINASE"/>
    <property type="match status" value="1"/>
</dbReference>
<keyword evidence="13" id="KW-1185">Reference proteome</keyword>
<evidence type="ECO:0000256" key="3">
    <source>
        <dbReference type="ARBA" id="ARBA00022475"/>
    </source>
</evidence>
<feature type="transmembrane region" description="Helical" evidence="7">
    <location>
        <begin position="279"/>
        <end position="299"/>
    </location>
</feature>
<protein>
    <submittedName>
        <fullName evidence="11">G-rich domain on putative tyrosine kinase</fullName>
    </submittedName>
</protein>
<dbReference type="AlphaFoldDB" id="A0A1I5QG32"/>
<gene>
    <name evidence="10" type="ORF">HHA03_16550</name>
    <name evidence="11" type="ORF">SAMN05421839_12131</name>
</gene>
<keyword evidence="4 7" id="KW-0812">Transmembrane</keyword>
<keyword evidence="5 7" id="KW-1133">Transmembrane helix</keyword>
<comment type="subcellular location">
    <subcellularLocation>
        <location evidence="1">Cell membrane</location>
        <topology evidence="1">Multi-pass membrane protein</topology>
    </subcellularLocation>
</comment>
<keyword evidence="3" id="KW-1003">Cell membrane</keyword>
<keyword evidence="11" id="KW-0418">Kinase</keyword>
<evidence type="ECO:0000313" key="13">
    <source>
        <dbReference type="Proteomes" id="UP000321547"/>
    </source>
</evidence>
<feature type="domain" description="Polysaccharide chain length determinant N-terminal" evidence="8">
    <location>
        <begin position="3"/>
        <end position="91"/>
    </location>
</feature>
<keyword evidence="6 7" id="KW-0472">Membrane</keyword>